<feature type="coiled-coil region" evidence="1">
    <location>
        <begin position="355"/>
        <end position="382"/>
    </location>
</feature>
<feature type="compositionally biased region" description="Polar residues" evidence="2">
    <location>
        <begin position="205"/>
        <end position="219"/>
    </location>
</feature>
<dbReference type="Proteomes" id="UP001634394">
    <property type="component" value="Unassembled WGS sequence"/>
</dbReference>
<dbReference type="EMBL" id="JBJQND010000003">
    <property type="protein sequence ID" value="KAL3882807.1"/>
    <property type="molecule type" value="Genomic_DNA"/>
</dbReference>
<sequence>MQVSTYEKQPSKSITLPKGQLTEKKIFFTSSQCKRHLNGKLSSRYLPSGFKSKVLQHSQERESDVFFTSCSQRNARDIGNFKQGYRKQKKIQTIDWATKPGGQSLMDLDNTSHKCSGYQMRMENRRQPHATVESKKKKIQTEKDMLRNHHHDTDRILSNIWYIVLWREMKKQAKKIADFKADADSSSYKAMSDEKQMIFHKSPKKSIQTHPTKRPSNSTRNKHEENFESEENLIFASSEGVKILSWDTVSYSKKVPATYVLSNLSSPKQLKDTAADKRPFDLLGTKRPSDSTGNNLEKLFVSNEDLAFRSSKGVEVNNESQKRYVSHKFESSFQATMNQKFVYKYPPTPPVSSNASILNQNRNNEEIEVTSLQLELQEAKESVAYRISLADIYLSDITGEKSKEDRDATRLTPEDTLSTLSDNWVSIQTEDMTSRSDTTFNMFPKYKNQNMNLAFITLESQIIDRVKEIKIYVLPEEVRRKFINLSKSIHSEDSLDYVSLLPDIALSDKTGKKSKTRYKEEWYIARKNKYELKEKVVGNRQGNGKHLVTSAKLHTPSTQDQIQDQGREATRWIFEQILSVLLYWRQRSNRASEDSADQPTHHTDTSSDDHHTTFNSQDEDNTIMPGK</sequence>
<dbReference type="EMBL" id="JBJQND010000003">
    <property type="protein sequence ID" value="KAL3882806.1"/>
    <property type="molecule type" value="Genomic_DNA"/>
</dbReference>
<feature type="region of interest" description="Disordered" evidence="2">
    <location>
        <begin position="202"/>
        <end position="227"/>
    </location>
</feature>
<feature type="compositionally biased region" description="Basic and acidic residues" evidence="2">
    <location>
        <begin position="599"/>
        <end position="612"/>
    </location>
</feature>
<keyword evidence="4" id="KW-1185">Reference proteome</keyword>
<dbReference type="AlphaFoldDB" id="A0ABD3X9P7"/>
<evidence type="ECO:0000313" key="4">
    <source>
        <dbReference type="Proteomes" id="UP001634394"/>
    </source>
</evidence>
<reference evidence="3 4" key="1">
    <citation type="submission" date="2024-11" db="EMBL/GenBank/DDBJ databases">
        <title>Chromosome-level genome assembly of the freshwater bivalve Anodonta woodiana.</title>
        <authorList>
            <person name="Chen X."/>
        </authorList>
    </citation>
    <scope>NUCLEOTIDE SEQUENCE [LARGE SCALE GENOMIC DNA]</scope>
    <source>
        <strain evidence="3">MN2024</strain>
        <tissue evidence="3">Gills</tissue>
    </source>
</reference>
<organism evidence="3 4">
    <name type="scientific">Sinanodonta woodiana</name>
    <name type="common">Chinese pond mussel</name>
    <name type="synonym">Anodonta woodiana</name>
    <dbReference type="NCBI Taxonomy" id="1069815"/>
    <lineage>
        <taxon>Eukaryota</taxon>
        <taxon>Metazoa</taxon>
        <taxon>Spiralia</taxon>
        <taxon>Lophotrochozoa</taxon>
        <taxon>Mollusca</taxon>
        <taxon>Bivalvia</taxon>
        <taxon>Autobranchia</taxon>
        <taxon>Heteroconchia</taxon>
        <taxon>Palaeoheterodonta</taxon>
        <taxon>Unionida</taxon>
        <taxon>Unionoidea</taxon>
        <taxon>Unionidae</taxon>
        <taxon>Unioninae</taxon>
        <taxon>Sinanodonta</taxon>
    </lineage>
</organism>
<comment type="caution">
    <text evidence="3">The sequence shown here is derived from an EMBL/GenBank/DDBJ whole genome shotgun (WGS) entry which is preliminary data.</text>
</comment>
<protein>
    <submittedName>
        <fullName evidence="3">Uncharacterized protein</fullName>
    </submittedName>
</protein>
<evidence type="ECO:0000313" key="3">
    <source>
        <dbReference type="EMBL" id="KAL3882807.1"/>
    </source>
</evidence>
<keyword evidence="1" id="KW-0175">Coiled coil</keyword>
<proteinExistence type="predicted"/>
<gene>
    <name evidence="3" type="ORF">ACJMK2_029113</name>
</gene>
<evidence type="ECO:0000256" key="2">
    <source>
        <dbReference type="SAM" id="MobiDB-lite"/>
    </source>
</evidence>
<accession>A0ABD3X9P7</accession>
<evidence type="ECO:0000256" key="1">
    <source>
        <dbReference type="SAM" id="Coils"/>
    </source>
</evidence>
<name>A0ABD3X9P7_SINWO</name>
<feature type="region of interest" description="Disordered" evidence="2">
    <location>
        <begin position="590"/>
        <end position="627"/>
    </location>
</feature>